<dbReference type="Proteomes" id="UP000007879">
    <property type="component" value="Unassembled WGS sequence"/>
</dbReference>
<dbReference type="InterPro" id="IPR011060">
    <property type="entry name" value="RibuloseP-bd_barrel"/>
</dbReference>
<organism evidence="2">
    <name type="scientific">Amphimedon queenslandica</name>
    <name type="common">Sponge</name>
    <dbReference type="NCBI Taxonomy" id="400682"/>
    <lineage>
        <taxon>Eukaryota</taxon>
        <taxon>Metazoa</taxon>
        <taxon>Porifera</taxon>
        <taxon>Demospongiae</taxon>
        <taxon>Heteroscleromorpha</taxon>
        <taxon>Haplosclerida</taxon>
        <taxon>Niphatidae</taxon>
        <taxon>Amphimedon</taxon>
    </lineage>
</organism>
<dbReference type="eggNOG" id="ENOG502QUBS">
    <property type="taxonomic scope" value="Eukaryota"/>
</dbReference>
<comment type="similarity">
    <text evidence="1">Belongs to the BtpA family.</text>
</comment>
<gene>
    <name evidence="2" type="primary">100634282</name>
</gene>
<dbReference type="InterPro" id="IPR005137">
    <property type="entry name" value="BtpA"/>
</dbReference>
<reference evidence="2" key="2">
    <citation type="submission" date="2017-05" db="UniProtKB">
        <authorList>
            <consortium name="EnsemblMetazoa"/>
        </authorList>
    </citation>
    <scope>IDENTIFICATION</scope>
</reference>
<evidence type="ECO:0000313" key="3">
    <source>
        <dbReference type="Proteomes" id="UP000007879"/>
    </source>
</evidence>
<evidence type="ECO:0008006" key="4">
    <source>
        <dbReference type="Google" id="ProtNLM"/>
    </source>
</evidence>
<dbReference type="PANTHER" id="PTHR21381:SF3">
    <property type="entry name" value="SGC REGION PROTEIN SGCQ-RELATED"/>
    <property type="match status" value="1"/>
</dbReference>
<name>A0A1X7UCW4_AMPQE</name>
<sequence>MEAFGRLFGSMFSKRPVVIGMIHLSPLPGTPGYDGQKLKEIAFQACQEGRIYNKYGLDGLIIENMHDVPYMKGKVGPEIVAAMTRVASEIRDSFDLPLGIQILSGAHKESLAVAHSTGAQFIRVEGYVFAHVADEGLMESCAGELLRYRRNIGAEDIMVWTDIKKKHSSHSITSDVSLGETAKAAQFFKSDGLIITGSSTGQPPSPISVQEVREVISDLPIIVGSGVTLKNIKELSVTSSGVIVGSHFKVGGHWYNPINEEAIENFMEAVHDVSTLRR</sequence>
<dbReference type="KEGG" id="aqu:100634282"/>
<dbReference type="AlphaFoldDB" id="A0A1X7UCW4"/>
<accession>A0A1X7UCW4</accession>
<keyword evidence="3" id="KW-1185">Reference proteome</keyword>
<dbReference type="PIRSF" id="PIRSF005956">
    <property type="entry name" value="BtpA"/>
    <property type="match status" value="1"/>
</dbReference>
<dbReference type="EnsemblMetazoa" id="Aqu2.1.25307_001">
    <property type="protein sequence ID" value="Aqu2.1.25307_001"/>
    <property type="gene ID" value="Aqu2.1.25307"/>
</dbReference>
<dbReference type="OrthoDB" id="10045006at2759"/>
<evidence type="ECO:0000256" key="1">
    <source>
        <dbReference type="ARBA" id="ARBA00006007"/>
    </source>
</evidence>
<dbReference type="SUPFAM" id="SSF51366">
    <property type="entry name" value="Ribulose-phoshate binding barrel"/>
    <property type="match status" value="1"/>
</dbReference>
<proteinExistence type="inferred from homology"/>
<dbReference type="EnsemblMetazoa" id="XM_003388360.3">
    <property type="protein sequence ID" value="XP_003388408.1"/>
    <property type="gene ID" value="LOC100634282"/>
</dbReference>
<protein>
    <recommendedName>
        <fullName evidence="4">BtpA family membrane complex biogenesis protein</fullName>
    </recommendedName>
</protein>
<dbReference type="Pfam" id="PF03437">
    <property type="entry name" value="BtpA"/>
    <property type="match status" value="1"/>
</dbReference>
<reference evidence="3" key="1">
    <citation type="journal article" date="2010" name="Nature">
        <title>The Amphimedon queenslandica genome and the evolution of animal complexity.</title>
        <authorList>
            <person name="Srivastava M."/>
            <person name="Simakov O."/>
            <person name="Chapman J."/>
            <person name="Fahey B."/>
            <person name="Gauthier M.E."/>
            <person name="Mitros T."/>
            <person name="Richards G.S."/>
            <person name="Conaco C."/>
            <person name="Dacre M."/>
            <person name="Hellsten U."/>
            <person name="Larroux C."/>
            <person name="Putnam N.H."/>
            <person name="Stanke M."/>
            <person name="Adamska M."/>
            <person name="Darling A."/>
            <person name="Degnan S.M."/>
            <person name="Oakley T.H."/>
            <person name="Plachetzki D.C."/>
            <person name="Zhai Y."/>
            <person name="Adamski M."/>
            <person name="Calcino A."/>
            <person name="Cummins S.F."/>
            <person name="Goodstein D.M."/>
            <person name="Harris C."/>
            <person name="Jackson D.J."/>
            <person name="Leys S.P."/>
            <person name="Shu S."/>
            <person name="Woodcroft B.J."/>
            <person name="Vervoort M."/>
            <person name="Kosik K.S."/>
            <person name="Manning G."/>
            <person name="Degnan B.M."/>
            <person name="Rokhsar D.S."/>
        </authorList>
    </citation>
    <scope>NUCLEOTIDE SEQUENCE [LARGE SCALE GENOMIC DNA]</scope>
</reference>
<dbReference type="PANTHER" id="PTHR21381">
    <property type="entry name" value="ZGC:162297"/>
    <property type="match status" value="1"/>
</dbReference>
<evidence type="ECO:0000313" key="2">
    <source>
        <dbReference type="EnsemblMetazoa" id="Aqu2.1.25307_001"/>
    </source>
</evidence>
<dbReference type="InParanoid" id="A0A1X7UCW4"/>
<dbReference type="STRING" id="400682.A0A1X7UCW4"/>
<dbReference type="NCBIfam" id="TIGR00259">
    <property type="entry name" value="thylakoid_BtpA"/>
    <property type="match status" value="1"/>
</dbReference>